<sequence length="70" mass="7224">MTAKDELTKALGAAPPEAVATLPAATLTRLAEQIDAAKARQDADLEKSVKVAIDGVPFAVRGIVRKALLG</sequence>
<organism evidence="1 2">
    <name type="scientific">Nocardioides marmorisolisilvae</name>
    <dbReference type="NCBI Taxonomy" id="1542737"/>
    <lineage>
        <taxon>Bacteria</taxon>
        <taxon>Bacillati</taxon>
        <taxon>Actinomycetota</taxon>
        <taxon>Actinomycetes</taxon>
        <taxon>Propionibacteriales</taxon>
        <taxon>Nocardioidaceae</taxon>
        <taxon>Nocardioides</taxon>
    </lineage>
</organism>
<dbReference type="AlphaFoldDB" id="A0A3N0DQL0"/>
<dbReference type="RefSeq" id="WP_123235367.1">
    <property type="nucleotide sequence ID" value="NZ_RJSG01000003.1"/>
</dbReference>
<protein>
    <submittedName>
        <fullName evidence="1">Uncharacterized protein</fullName>
    </submittedName>
</protein>
<evidence type="ECO:0000313" key="1">
    <source>
        <dbReference type="EMBL" id="RNL77781.1"/>
    </source>
</evidence>
<evidence type="ECO:0000313" key="2">
    <source>
        <dbReference type="Proteomes" id="UP000277094"/>
    </source>
</evidence>
<reference evidence="1 2" key="1">
    <citation type="submission" date="2018-11" db="EMBL/GenBank/DDBJ databases">
        <authorList>
            <person name="Li F."/>
        </authorList>
    </citation>
    <scope>NUCLEOTIDE SEQUENCE [LARGE SCALE GENOMIC DNA]</scope>
    <source>
        <strain evidence="1 2">KIS18-7</strain>
    </source>
</reference>
<name>A0A3N0DQL0_9ACTN</name>
<dbReference type="EMBL" id="RJSG01000003">
    <property type="protein sequence ID" value="RNL77781.1"/>
    <property type="molecule type" value="Genomic_DNA"/>
</dbReference>
<dbReference type="OrthoDB" id="3789000at2"/>
<proteinExistence type="predicted"/>
<dbReference type="Proteomes" id="UP000277094">
    <property type="component" value="Unassembled WGS sequence"/>
</dbReference>
<accession>A0A3N0DQL0</accession>
<comment type="caution">
    <text evidence="1">The sequence shown here is derived from an EMBL/GenBank/DDBJ whole genome shotgun (WGS) entry which is preliminary data.</text>
</comment>
<gene>
    <name evidence="1" type="ORF">EFL95_17475</name>
</gene>
<keyword evidence="2" id="KW-1185">Reference proteome</keyword>